<accession>A0AAI8C8X7</accession>
<gene>
    <name evidence="2" type="ORF">AS202_09685</name>
</gene>
<dbReference type="SUPFAM" id="SSF82185">
    <property type="entry name" value="Histone H3 K4-specific methyltransferase SET7/9 N-terminal domain"/>
    <property type="match status" value="1"/>
</dbReference>
<evidence type="ECO:0000313" key="3">
    <source>
        <dbReference type="Proteomes" id="UP000069030"/>
    </source>
</evidence>
<dbReference type="RefSeq" id="WP_006257068.1">
    <property type="nucleotide sequence ID" value="NZ_CP013690.1"/>
</dbReference>
<reference evidence="2 3" key="1">
    <citation type="journal article" date="2016" name="J. Zhejiang Univ. Sci. B">
        <title>Antibiotic resistance mechanisms of Myroides sp.</title>
        <authorList>
            <person name="Hu S."/>
            <person name="Yuan S."/>
            <person name="Qu H."/>
            <person name="Jiang T."/>
            <person name="Zhou Y."/>
            <person name="Wang M."/>
            <person name="Ming D."/>
        </authorList>
    </citation>
    <scope>NUCLEOTIDE SEQUENCE [LARGE SCALE GENOMIC DNA]</scope>
    <source>
        <strain evidence="2 3">PR63039</strain>
    </source>
</reference>
<keyword evidence="1" id="KW-0732">Signal</keyword>
<evidence type="ECO:0008006" key="4">
    <source>
        <dbReference type="Google" id="ProtNLM"/>
    </source>
</evidence>
<feature type="chain" id="PRO_5042534002" description="Sugar-binding protein" evidence="1">
    <location>
        <begin position="19"/>
        <end position="915"/>
    </location>
</feature>
<evidence type="ECO:0000256" key="1">
    <source>
        <dbReference type="SAM" id="SignalP"/>
    </source>
</evidence>
<feature type="signal peptide" evidence="1">
    <location>
        <begin position="1"/>
        <end position="18"/>
    </location>
</feature>
<dbReference type="AlphaFoldDB" id="A0AAI8C8X7"/>
<organism evidence="2 3">
    <name type="scientific">Myroides odoratimimus</name>
    <dbReference type="NCBI Taxonomy" id="76832"/>
    <lineage>
        <taxon>Bacteria</taxon>
        <taxon>Pseudomonadati</taxon>
        <taxon>Bacteroidota</taxon>
        <taxon>Flavobacteriia</taxon>
        <taxon>Flavobacteriales</taxon>
        <taxon>Flavobacteriaceae</taxon>
        <taxon>Myroides</taxon>
    </lineage>
</organism>
<name>A0AAI8C8X7_9FLAO</name>
<sequence length="915" mass="103813">MIKKIFSLAILFSTPMFSQVARDTIWVDSYDYVTARKNAESFKIAKDIKGEPTLKSIEVYNAASKKIESKGKGTLQEGGQVLYTGAVNYYNKEGKIDATYTYDQDNMIAKAETIDPRNGNKYICTYSDNMIQDGQAIYNWQGTYIYVEAEGGIYTRYEIINPKNEKNYIAYFFDENNYITGEKYFDVNGEVKQQATYSGGTPYDGYVTALDYDSFTVQSISEYGEGTMISTVAYYTTGKVKSKSTTVANVTTDVYYDQAGKEMGTFTSKLEDDGYSTYQEGTNYIFNTYDSHPDEIYSIYTYKQNVPVLVKEYYTFPKKNAVKSITYSNEESYIQKVEYFNEDGSSKGQITYNEDGYTPKEGTMIVGNVSSIYKNSKLVERTETYENGKVFEVTKNNTSVYYDQKGKEIGRIDFKLDPIYGSMSYITGTRYVLSNDLISTVAKYEKELLVYQADYDTNADKAVLSTESYYSNNALIKEVEYHDNGKKAKVSTYSPNSYSYTPVKETHFDKTGKEIGTYDYIPQTGTRIELSYDKQVTSIEKLQDGNLLSKKGYALKTGSNSYASNSYFLQADIDYNKQGKFYNEKGEIISTATYKEGVPYEGTVTIIDSYYKTETVYKNGHKVGKETIKYSSGDEIININYYDDKGDLTKIESYENSTLKTSSEYKDNVIHGVSTYYDSEGEVLSTLTYNEGVPYEGVLTEASYINFTTKGFENGELTYVKVYNVDDAYSPTNLLMEEHYRTNTSFERTIYHAETEAIVYKYNLTDSELDGAYQYYENGKVKYQATFKDGTLVDGSVGIVDFNYEPYNYYSSYEASEDTSKYTVLSNKKGTYTISILNTDDNKEVFKMEAKVKKGDHSLNPLASKKIKLENLYPNNEYNVMSYYSSPYDYAVDAAATAVAADAAAVEATASAYYE</sequence>
<protein>
    <recommendedName>
        <fullName evidence="4">Sugar-binding protein</fullName>
    </recommendedName>
</protein>
<evidence type="ECO:0000313" key="2">
    <source>
        <dbReference type="EMBL" id="ALU28328.1"/>
    </source>
</evidence>
<proteinExistence type="predicted"/>
<dbReference type="EMBL" id="CP013690">
    <property type="protein sequence ID" value="ALU28328.1"/>
    <property type="molecule type" value="Genomic_DNA"/>
</dbReference>
<dbReference type="KEGG" id="mod:AS202_09685"/>
<dbReference type="Proteomes" id="UP000069030">
    <property type="component" value="Chromosome"/>
</dbReference>